<accession>A0A812TZA3</accession>
<sequence length="400" mass="44305">MSKMESQGSQAEGQEGEHAEAVRTGWTELQRQLWELGVVFRQRKHVPRVSEPCAGLSPWKTWVEESVSCHQDLPGTCGHVATNVYDFDKQLQPYWSQIGSGVAHVGPQKGDIEKVPLSSLEDSEGLISGPPCQPFSFCGLRKGSADFRAMPFEVVIRWIIELASRGCLLWFMLENSSNLYRDPFLLAMLAILEAACPYFHIEVRVNNCCEYAPISRERIFIRGLRRDCLPEGCRGPLPVVLLEVLGSGQCATLPGLLNWSLPPMNPNMLSINMRANLKLYKDMIKDMFPASSGEDEEILQGLGPSVACVELDRNPLKDGCPDVRLDEVSSLRTSGPALFVMSTGDCRKEWRQQKLHRLLSVEERFAVMGHPKAKAGLFGSPAAAKRAVGNGLHSLQMAAL</sequence>
<dbReference type="EMBL" id="CAJNIZ010033340">
    <property type="protein sequence ID" value="CAE7545008.1"/>
    <property type="molecule type" value="Genomic_DNA"/>
</dbReference>
<keyword evidence="2" id="KW-0808">Transferase</keyword>
<reference evidence="5" key="1">
    <citation type="submission" date="2021-02" db="EMBL/GenBank/DDBJ databases">
        <authorList>
            <person name="Dougan E. K."/>
            <person name="Rhodes N."/>
            <person name="Thang M."/>
            <person name="Chan C."/>
        </authorList>
    </citation>
    <scope>NUCLEOTIDE SEQUENCE</scope>
</reference>
<dbReference type="InterPro" id="IPR018117">
    <property type="entry name" value="C5_DNA_meth_AS"/>
</dbReference>
<gene>
    <name evidence="5" type="primary">nlaIVM</name>
    <name evidence="5" type="ORF">SPIL2461_LOCUS14457</name>
</gene>
<dbReference type="Pfam" id="PF00145">
    <property type="entry name" value="DNA_methylase"/>
    <property type="match status" value="1"/>
</dbReference>
<dbReference type="Gene3D" id="3.40.50.150">
    <property type="entry name" value="Vaccinia Virus protein VP39"/>
    <property type="match status" value="1"/>
</dbReference>
<dbReference type="GO" id="GO:0032259">
    <property type="term" value="P:methylation"/>
    <property type="evidence" value="ECO:0007669"/>
    <property type="project" value="UniProtKB-KW"/>
</dbReference>
<dbReference type="Proteomes" id="UP000649617">
    <property type="component" value="Unassembled WGS sequence"/>
</dbReference>
<dbReference type="GO" id="GO:0008168">
    <property type="term" value="F:methyltransferase activity"/>
    <property type="evidence" value="ECO:0007669"/>
    <property type="project" value="UniProtKB-KW"/>
</dbReference>
<evidence type="ECO:0000313" key="5">
    <source>
        <dbReference type="EMBL" id="CAE7545008.1"/>
    </source>
</evidence>
<dbReference type="AlphaFoldDB" id="A0A812TZA3"/>
<feature type="non-terminal residue" evidence="5">
    <location>
        <position position="400"/>
    </location>
</feature>
<feature type="compositionally biased region" description="Low complexity" evidence="4">
    <location>
        <begin position="1"/>
        <end position="13"/>
    </location>
</feature>
<keyword evidence="1" id="KW-0489">Methyltransferase</keyword>
<dbReference type="InterPro" id="IPR029063">
    <property type="entry name" value="SAM-dependent_MTases_sf"/>
</dbReference>
<comment type="caution">
    <text evidence="5">The sequence shown here is derived from an EMBL/GenBank/DDBJ whole genome shotgun (WGS) entry which is preliminary data.</text>
</comment>
<organism evidence="5 6">
    <name type="scientific">Symbiodinium pilosum</name>
    <name type="common">Dinoflagellate</name>
    <dbReference type="NCBI Taxonomy" id="2952"/>
    <lineage>
        <taxon>Eukaryota</taxon>
        <taxon>Sar</taxon>
        <taxon>Alveolata</taxon>
        <taxon>Dinophyceae</taxon>
        <taxon>Suessiales</taxon>
        <taxon>Symbiodiniaceae</taxon>
        <taxon>Symbiodinium</taxon>
    </lineage>
</organism>
<dbReference type="SUPFAM" id="SSF53335">
    <property type="entry name" value="S-adenosyl-L-methionine-dependent methyltransferases"/>
    <property type="match status" value="1"/>
</dbReference>
<evidence type="ECO:0000256" key="2">
    <source>
        <dbReference type="ARBA" id="ARBA00022679"/>
    </source>
</evidence>
<feature type="region of interest" description="Disordered" evidence="4">
    <location>
        <begin position="1"/>
        <end position="21"/>
    </location>
</feature>
<evidence type="ECO:0000256" key="1">
    <source>
        <dbReference type="ARBA" id="ARBA00022603"/>
    </source>
</evidence>
<dbReference type="InterPro" id="IPR001525">
    <property type="entry name" value="C5_MeTfrase"/>
</dbReference>
<keyword evidence="3" id="KW-0949">S-adenosyl-L-methionine</keyword>
<proteinExistence type="predicted"/>
<keyword evidence="6" id="KW-1185">Reference proteome</keyword>
<evidence type="ECO:0000313" key="6">
    <source>
        <dbReference type="Proteomes" id="UP000649617"/>
    </source>
</evidence>
<evidence type="ECO:0000256" key="3">
    <source>
        <dbReference type="ARBA" id="ARBA00022691"/>
    </source>
</evidence>
<dbReference type="OrthoDB" id="410976at2759"/>
<name>A0A812TZA3_SYMPI</name>
<protein>
    <submittedName>
        <fullName evidence="5">NlaIVM protein</fullName>
    </submittedName>
</protein>
<dbReference type="PROSITE" id="PS00094">
    <property type="entry name" value="C5_MTASE_1"/>
    <property type="match status" value="1"/>
</dbReference>
<evidence type="ECO:0000256" key="4">
    <source>
        <dbReference type="SAM" id="MobiDB-lite"/>
    </source>
</evidence>